<evidence type="ECO:0000256" key="2">
    <source>
        <dbReference type="ARBA" id="ARBA00022491"/>
    </source>
</evidence>
<dbReference type="InterPro" id="IPR002481">
    <property type="entry name" value="FUR"/>
</dbReference>
<proteinExistence type="inferred from homology"/>
<dbReference type="PANTHER" id="PTHR33202">
    <property type="entry name" value="ZINC UPTAKE REGULATION PROTEIN"/>
    <property type="match status" value="1"/>
</dbReference>
<dbReference type="SUPFAM" id="SSF46785">
    <property type="entry name" value="Winged helix' DNA-binding domain"/>
    <property type="match status" value="1"/>
</dbReference>
<keyword evidence="3 7" id="KW-0862">Zinc</keyword>
<feature type="binding site" evidence="7">
    <location>
        <position position="93"/>
    </location>
    <ligand>
        <name>Zn(2+)</name>
        <dbReference type="ChEBI" id="CHEBI:29105"/>
    </ligand>
</feature>
<dbReference type="InterPro" id="IPR036388">
    <property type="entry name" value="WH-like_DNA-bd_sf"/>
</dbReference>
<dbReference type="InterPro" id="IPR036390">
    <property type="entry name" value="WH_DNA-bd_sf"/>
</dbReference>
<dbReference type="GO" id="GO:0045892">
    <property type="term" value="P:negative regulation of DNA-templated transcription"/>
    <property type="evidence" value="ECO:0007669"/>
    <property type="project" value="TreeGrafter"/>
</dbReference>
<evidence type="ECO:0000256" key="6">
    <source>
        <dbReference type="ARBA" id="ARBA00023163"/>
    </source>
</evidence>
<accession>A0A2D0NEB5</accession>
<reference evidence="8 9" key="1">
    <citation type="submission" date="2017-10" db="EMBL/GenBank/DDBJ databases">
        <title>The draft genome sequence of Lewinella nigricans NBRC 102662.</title>
        <authorList>
            <person name="Wang K."/>
        </authorList>
    </citation>
    <scope>NUCLEOTIDE SEQUENCE [LARGE SCALE GENOMIC DNA]</scope>
    <source>
        <strain evidence="8 9">NBRC 102662</strain>
    </source>
</reference>
<gene>
    <name evidence="8" type="ORF">CRP01_11050</name>
</gene>
<dbReference type="OrthoDB" id="594893at2"/>
<evidence type="ECO:0000313" key="9">
    <source>
        <dbReference type="Proteomes" id="UP000223913"/>
    </source>
</evidence>
<keyword evidence="5" id="KW-0238">DNA-binding</keyword>
<dbReference type="GO" id="GO:1900376">
    <property type="term" value="P:regulation of secondary metabolite biosynthetic process"/>
    <property type="evidence" value="ECO:0007669"/>
    <property type="project" value="TreeGrafter"/>
</dbReference>
<name>A0A2D0NEB5_FLAN2</name>
<keyword evidence="7" id="KW-0479">Metal-binding</keyword>
<dbReference type="GO" id="GO:0008270">
    <property type="term" value="F:zinc ion binding"/>
    <property type="evidence" value="ECO:0007669"/>
    <property type="project" value="TreeGrafter"/>
</dbReference>
<dbReference type="AlphaFoldDB" id="A0A2D0NEB5"/>
<evidence type="ECO:0000256" key="5">
    <source>
        <dbReference type="ARBA" id="ARBA00023125"/>
    </source>
</evidence>
<evidence type="ECO:0000256" key="7">
    <source>
        <dbReference type="PIRSR" id="PIRSR602481-1"/>
    </source>
</evidence>
<keyword evidence="9" id="KW-1185">Reference proteome</keyword>
<dbReference type="PANTHER" id="PTHR33202:SF7">
    <property type="entry name" value="FERRIC UPTAKE REGULATION PROTEIN"/>
    <property type="match status" value="1"/>
</dbReference>
<evidence type="ECO:0000313" key="8">
    <source>
        <dbReference type="EMBL" id="PHN06817.1"/>
    </source>
</evidence>
<comment type="similarity">
    <text evidence="1">Belongs to the Fur family.</text>
</comment>
<dbReference type="CDD" id="cd07153">
    <property type="entry name" value="Fur_like"/>
    <property type="match status" value="1"/>
</dbReference>
<keyword evidence="6" id="KW-0804">Transcription</keyword>
<dbReference type="InterPro" id="IPR043135">
    <property type="entry name" value="Fur_C"/>
</dbReference>
<dbReference type="GO" id="GO:0000976">
    <property type="term" value="F:transcription cis-regulatory region binding"/>
    <property type="evidence" value="ECO:0007669"/>
    <property type="project" value="TreeGrafter"/>
</dbReference>
<organism evidence="8 9">
    <name type="scientific">Flavilitoribacter nigricans (strain ATCC 23147 / DSM 23189 / NBRC 102662 / NCIMB 1420 / SS-2)</name>
    <name type="common">Lewinella nigricans</name>
    <dbReference type="NCBI Taxonomy" id="1122177"/>
    <lineage>
        <taxon>Bacteria</taxon>
        <taxon>Pseudomonadati</taxon>
        <taxon>Bacteroidota</taxon>
        <taxon>Saprospiria</taxon>
        <taxon>Saprospirales</taxon>
        <taxon>Lewinellaceae</taxon>
        <taxon>Flavilitoribacter</taxon>
    </lineage>
</organism>
<dbReference type="GO" id="GO:0003700">
    <property type="term" value="F:DNA-binding transcription factor activity"/>
    <property type="evidence" value="ECO:0007669"/>
    <property type="project" value="InterPro"/>
</dbReference>
<dbReference type="Gene3D" id="1.10.10.10">
    <property type="entry name" value="Winged helix-like DNA-binding domain superfamily/Winged helix DNA-binding domain"/>
    <property type="match status" value="1"/>
</dbReference>
<sequence>MNQVEIAEKLSAKGMRVTPQRIAILGAILKLNNHPTAENIIEYIKINHPNISIGTVYKVLDSFVENHLLKKVKTEGGIMRYDPLPFNHHHLYCEETDRIEDYEDQTLDELIIDYFEKKGIKNFTIQNIQLHITGKFKH</sequence>
<evidence type="ECO:0000256" key="4">
    <source>
        <dbReference type="ARBA" id="ARBA00023015"/>
    </source>
</evidence>
<protein>
    <submittedName>
        <fullName evidence="8">Transcriptional repressor</fullName>
    </submittedName>
</protein>
<dbReference type="Pfam" id="PF01475">
    <property type="entry name" value="FUR"/>
    <property type="match status" value="1"/>
</dbReference>
<dbReference type="Proteomes" id="UP000223913">
    <property type="component" value="Unassembled WGS sequence"/>
</dbReference>
<comment type="caution">
    <text evidence="8">The sequence shown here is derived from an EMBL/GenBank/DDBJ whole genome shotgun (WGS) entry which is preliminary data.</text>
</comment>
<evidence type="ECO:0000256" key="1">
    <source>
        <dbReference type="ARBA" id="ARBA00007957"/>
    </source>
</evidence>
<dbReference type="RefSeq" id="WP_099150072.1">
    <property type="nucleotide sequence ID" value="NZ_PDUD01000017.1"/>
</dbReference>
<comment type="cofactor">
    <cofactor evidence="7">
        <name>Zn(2+)</name>
        <dbReference type="ChEBI" id="CHEBI:29105"/>
    </cofactor>
    <text evidence="7">Binds 1 zinc ion per subunit.</text>
</comment>
<dbReference type="Gene3D" id="3.30.1490.190">
    <property type="match status" value="1"/>
</dbReference>
<dbReference type="EMBL" id="PDUD01000017">
    <property type="protein sequence ID" value="PHN06817.1"/>
    <property type="molecule type" value="Genomic_DNA"/>
</dbReference>
<evidence type="ECO:0000256" key="3">
    <source>
        <dbReference type="ARBA" id="ARBA00022833"/>
    </source>
</evidence>
<keyword evidence="2" id="KW-0678">Repressor</keyword>
<keyword evidence="4" id="KW-0805">Transcription regulation</keyword>